<dbReference type="InterPro" id="IPR039749">
    <property type="entry name" value="NUB1"/>
</dbReference>
<feature type="domain" description="UBA" evidence="3">
    <location>
        <begin position="235"/>
        <end position="275"/>
    </location>
</feature>
<dbReference type="SMART" id="SM00165">
    <property type="entry name" value="UBA"/>
    <property type="match status" value="2"/>
</dbReference>
<feature type="compositionally biased region" description="Basic and acidic residues" evidence="2">
    <location>
        <begin position="486"/>
        <end position="501"/>
    </location>
</feature>
<dbReference type="InterPro" id="IPR009060">
    <property type="entry name" value="UBA-like_sf"/>
</dbReference>
<reference evidence="4 5" key="1">
    <citation type="journal article" date="2023" name="Commun. Biol.">
        <title>Reorganization of the ancestral sex-determining regions during the evolution of trioecy in Pleodorina starrii.</title>
        <authorList>
            <person name="Takahashi K."/>
            <person name="Suzuki S."/>
            <person name="Kawai-Toyooka H."/>
            <person name="Yamamoto K."/>
            <person name="Hamaji T."/>
            <person name="Ootsuki R."/>
            <person name="Yamaguchi H."/>
            <person name="Kawachi M."/>
            <person name="Higashiyama T."/>
            <person name="Nozaki H."/>
        </authorList>
    </citation>
    <scope>NUCLEOTIDE SEQUENCE [LARGE SCALE GENOMIC DNA]</scope>
    <source>
        <strain evidence="4 5">NIES-4479</strain>
    </source>
</reference>
<evidence type="ECO:0000313" key="4">
    <source>
        <dbReference type="EMBL" id="GLC58872.1"/>
    </source>
</evidence>
<accession>A0A9W6F726</accession>
<feature type="compositionally biased region" description="Acidic residues" evidence="2">
    <location>
        <begin position="475"/>
        <end position="485"/>
    </location>
</feature>
<dbReference type="Pfam" id="PF02410">
    <property type="entry name" value="RsfS"/>
    <property type="match status" value="1"/>
</dbReference>
<dbReference type="HAMAP" id="MF_01477">
    <property type="entry name" value="Iojap_RsfS"/>
    <property type="match status" value="1"/>
</dbReference>
<sequence>MAQTIQDDSRSLREAGVNSTSRILVTRGGAPDAGAAAINAGADRARRLEWVRKAAEALAARDSRGLSDDYALDIENQSGSSVAVRPEDRRNLVLGLVLHDKAKATMKRGDYASALDELLLAEEALALCDPALTAGIDNLPLLLIDLVWAAYKLGDTRRLAVSRERLARARAGLVRAHGSGLERLRSLTGSAFSPELATYLRLEVLEGLVGYYSGDPRAGVEASFRAAQTKWRRLQVSDEALALLQGMGYDLKESRRGLRLSGGDVTAAVDFIQEQRKTEAERKARRKRVHDWNYERVQYGKSSSGHYVDPDQLDRLEGLGYERRLAAEALRRNENRGQNALDELSHPERRRALQLGLALQEGLQATTGRATRSGSAAAATAAAAAGSGDPAGAGPSPSSAAATAALPALPTAEADASDPKLAALKAMAEAFVAAKAKAGQRKSTAGSAAAGGSGATATGPGTSGEVAAGAGADAEASESDSDDSTDGEKEEVKAAESELVRHVESDPMAAYDIDVSEEGDIIATFLTLLSTGPERSRPRPRLSVAKANASFEAAKGTQGPLGDEASKQFAIAVARVIDEVKCNDIVVLDVAPVVSWTSFLVIGTVFSKPQLLAALARVEKAAAEHFGRARLNLPGSSPWETLDFGDVVVHLFTAEQREYYDIESFYAAAEEVELPFGPNAPAGAGAGQQQSGAAGAQQQQQQQQQAPTWSTKL</sequence>
<dbReference type="SUPFAM" id="SSF81301">
    <property type="entry name" value="Nucleotidyltransferase"/>
    <property type="match status" value="1"/>
</dbReference>
<organism evidence="4 5">
    <name type="scientific">Pleodorina starrii</name>
    <dbReference type="NCBI Taxonomy" id="330485"/>
    <lineage>
        <taxon>Eukaryota</taxon>
        <taxon>Viridiplantae</taxon>
        <taxon>Chlorophyta</taxon>
        <taxon>core chlorophytes</taxon>
        <taxon>Chlorophyceae</taxon>
        <taxon>CS clade</taxon>
        <taxon>Chlamydomonadales</taxon>
        <taxon>Volvocaceae</taxon>
        <taxon>Pleodorina</taxon>
    </lineage>
</organism>
<dbReference type="InterPro" id="IPR015940">
    <property type="entry name" value="UBA"/>
</dbReference>
<dbReference type="Gene3D" id="1.10.8.10">
    <property type="entry name" value="DNA helicase RuvA subunit, C-terminal domain"/>
    <property type="match status" value="1"/>
</dbReference>
<evidence type="ECO:0000259" key="3">
    <source>
        <dbReference type="PROSITE" id="PS50030"/>
    </source>
</evidence>
<dbReference type="NCBIfam" id="TIGR00090">
    <property type="entry name" value="rsfS_iojap_ybeB"/>
    <property type="match status" value="1"/>
</dbReference>
<dbReference type="PROSITE" id="PS50030">
    <property type="entry name" value="UBA"/>
    <property type="match status" value="2"/>
</dbReference>
<dbReference type="CDD" id="cd14291">
    <property type="entry name" value="UBA1_NUB1_like"/>
    <property type="match status" value="1"/>
</dbReference>
<evidence type="ECO:0000256" key="1">
    <source>
        <dbReference type="ARBA" id="ARBA00010574"/>
    </source>
</evidence>
<comment type="caution">
    <text evidence="4">The sequence shown here is derived from an EMBL/GenBank/DDBJ whole genome shotgun (WGS) entry which is preliminary data.</text>
</comment>
<feature type="region of interest" description="Disordered" evidence="2">
    <location>
        <begin position="677"/>
        <end position="713"/>
    </location>
</feature>
<feature type="domain" description="UBA" evidence="3">
    <location>
        <begin position="307"/>
        <end position="347"/>
    </location>
</feature>
<dbReference type="Proteomes" id="UP001165080">
    <property type="component" value="Unassembled WGS sequence"/>
</dbReference>
<dbReference type="AlphaFoldDB" id="A0A9W6F726"/>
<feature type="compositionally biased region" description="Low complexity" evidence="2">
    <location>
        <begin position="687"/>
        <end position="706"/>
    </location>
</feature>
<dbReference type="SUPFAM" id="SSF46934">
    <property type="entry name" value="UBA-like"/>
    <property type="match status" value="2"/>
</dbReference>
<comment type="similarity">
    <text evidence="1">Belongs to the Iojap/RsfS family.</text>
</comment>
<dbReference type="GO" id="GO:2000058">
    <property type="term" value="P:regulation of ubiquitin-dependent protein catabolic process"/>
    <property type="evidence" value="ECO:0007669"/>
    <property type="project" value="TreeGrafter"/>
</dbReference>
<keyword evidence="5" id="KW-1185">Reference proteome</keyword>
<proteinExistence type="inferred from homology"/>
<dbReference type="PANTHER" id="PTHR12948">
    <property type="entry name" value="NEDD8 ULTIMATE BUSTER-1 BS4 PROTEIN"/>
    <property type="match status" value="1"/>
</dbReference>
<dbReference type="EMBL" id="BRXU01000024">
    <property type="protein sequence ID" value="GLC58872.1"/>
    <property type="molecule type" value="Genomic_DNA"/>
</dbReference>
<evidence type="ECO:0000256" key="2">
    <source>
        <dbReference type="SAM" id="MobiDB-lite"/>
    </source>
</evidence>
<feature type="compositionally biased region" description="Low complexity" evidence="2">
    <location>
        <begin position="455"/>
        <end position="474"/>
    </location>
</feature>
<dbReference type="InterPro" id="IPR043519">
    <property type="entry name" value="NT_sf"/>
</dbReference>
<dbReference type="Gene3D" id="3.30.460.10">
    <property type="entry name" value="Beta Polymerase, domain 2"/>
    <property type="match status" value="1"/>
</dbReference>
<evidence type="ECO:0000313" key="5">
    <source>
        <dbReference type="Proteomes" id="UP001165080"/>
    </source>
</evidence>
<name>A0A9W6F726_9CHLO</name>
<dbReference type="PANTHER" id="PTHR12948:SF3">
    <property type="entry name" value="NEDD8 ULTIMATE BUSTER 1"/>
    <property type="match status" value="1"/>
</dbReference>
<feature type="region of interest" description="Disordered" evidence="2">
    <location>
        <begin position="442"/>
        <end position="501"/>
    </location>
</feature>
<gene>
    <name evidence="4" type="primary">PLEST011363</name>
    <name evidence="4" type="ORF">PLESTB_001410100</name>
</gene>
<protein>
    <recommendedName>
        <fullName evidence="3">UBA domain-containing protein</fullName>
    </recommendedName>
</protein>
<dbReference type="InterPro" id="IPR004394">
    <property type="entry name" value="Iojap/RsfS/C7orf30"/>
</dbReference>